<sequence>LWCPRTRSTATVHIEMLEAHGLALFDEFALSFHLHFHKLLKWLVALPMLLMVAILMAFRAPGDDGEGGLSLSAALPLTEHSGNHLH</sequence>
<comment type="subcellular location">
    <subcellularLocation>
        <location evidence="1">Membrane</location>
        <topology evidence="1">Single-pass membrane protein</topology>
    </subcellularLocation>
</comment>
<keyword evidence="8" id="KW-1185">Reference proteome</keyword>
<protein>
    <recommendedName>
        <fullName evidence="6">DEX1 C-terminal domain-containing protein</fullName>
    </recommendedName>
</protein>
<feature type="transmembrane region" description="Helical" evidence="5">
    <location>
        <begin position="39"/>
        <end position="58"/>
    </location>
</feature>
<evidence type="ECO:0000256" key="5">
    <source>
        <dbReference type="SAM" id="Phobius"/>
    </source>
</evidence>
<feature type="non-terminal residue" evidence="7">
    <location>
        <position position="1"/>
    </location>
</feature>
<dbReference type="Proteomes" id="UP000485058">
    <property type="component" value="Unassembled WGS sequence"/>
</dbReference>
<comment type="caution">
    <text evidence="7">The sequence shown here is derived from an EMBL/GenBank/DDBJ whole genome shotgun (WGS) entry which is preliminary data.</text>
</comment>
<dbReference type="AlphaFoldDB" id="A0A699YDX8"/>
<evidence type="ECO:0000256" key="4">
    <source>
        <dbReference type="ARBA" id="ARBA00023136"/>
    </source>
</evidence>
<evidence type="ECO:0000256" key="1">
    <source>
        <dbReference type="ARBA" id="ARBA00004167"/>
    </source>
</evidence>
<reference evidence="7 8" key="1">
    <citation type="submission" date="2020-02" db="EMBL/GenBank/DDBJ databases">
        <title>Draft genome sequence of Haematococcus lacustris strain NIES-144.</title>
        <authorList>
            <person name="Morimoto D."/>
            <person name="Nakagawa S."/>
            <person name="Yoshida T."/>
            <person name="Sawayama S."/>
        </authorList>
    </citation>
    <scope>NUCLEOTIDE SEQUENCE [LARGE SCALE GENOMIC DNA]</scope>
    <source>
        <strain evidence="7 8">NIES-144</strain>
    </source>
</reference>
<dbReference type="GO" id="GO:0016020">
    <property type="term" value="C:membrane"/>
    <property type="evidence" value="ECO:0007669"/>
    <property type="project" value="UniProtKB-SubCell"/>
</dbReference>
<accession>A0A699YDX8</accession>
<organism evidence="7 8">
    <name type="scientific">Haematococcus lacustris</name>
    <name type="common">Green alga</name>
    <name type="synonym">Haematococcus pluvialis</name>
    <dbReference type="NCBI Taxonomy" id="44745"/>
    <lineage>
        <taxon>Eukaryota</taxon>
        <taxon>Viridiplantae</taxon>
        <taxon>Chlorophyta</taxon>
        <taxon>core chlorophytes</taxon>
        <taxon>Chlorophyceae</taxon>
        <taxon>CS clade</taxon>
        <taxon>Chlamydomonadales</taxon>
        <taxon>Haematococcaceae</taxon>
        <taxon>Haematococcus</taxon>
    </lineage>
</organism>
<evidence type="ECO:0000256" key="2">
    <source>
        <dbReference type="ARBA" id="ARBA00022692"/>
    </source>
</evidence>
<keyword evidence="3 5" id="KW-1133">Transmembrane helix</keyword>
<dbReference type="PANTHER" id="PTHR21419">
    <property type="match status" value="1"/>
</dbReference>
<dbReference type="Pfam" id="PF23722">
    <property type="entry name" value="Beta-sand_DEX1"/>
    <property type="match status" value="1"/>
</dbReference>
<dbReference type="InterPro" id="IPR056376">
    <property type="entry name" value="DEX1_C"/>
</dbReference>
<proteinExistence type="predicted"/>
<evidence type="ECO:0000259" key="6">
    <source>
        <dbReference type="Pfam" id="PF23722"/>
    </source>
</evidence>
<feature type="domain" description="DEX1 C-terminal" evidence="6">
    <location>
        <begin position="3"/>
        <end position="33"/>
    </location>
</feature>
<evidence type="ECO:0000313" key="7">
    <source>
        <dbReference type="EMBL" id="GFH08350.1"/>
    </source>
</evidence>
<dbReference type="InterPro" id="IPR045232">
    <property type="entry name" value="FAM234"/>
</dbReference>
<keyword evidence="2 5" id="KW-0812">Transmembrane</keyword>
<dbReference type="PANTHER" id="PTHR21419:SF23">
    <property type="entry name" value="PROTEIN DEFECTIVE IN EXINE FORMATION 1"/>
    <property type="match status" value="1"/>
</dbReference>
<gene>
    <name evidence="7" type="ORF">HaLaN_03296</name>
</gene>
<evidence type="ECO:0000313" key="8">
    <source>
        <dbReference type="Proteomes" id="UP000485058"/>
    </source>
</evidence>
<keyword evidence="4 5" id="KW-0472">Membrane</keyword>
<name>A0A699YDX8_HAELA</name>
<evidence type="ECO:0000256" key="3">
    <source>
        <dbReference type="ARBA" id="ARBA00022989"/>
    </source>
</evidence>
<dbReference type="EMBL" id="BLLF01000155">
    <property type="protein sequence ID" value="GFH08350.1"/>
    <property type="molecule type" value="Genomic_DNA"/>
</dbReference>